<feature type="transmembrane region" description="Helical" evidence="1">
    <location>
        <begin position="203"/>
        <end position="224"/>
    </location>
</feature>
<evidence type="ECO:0000313" key="3">
    <source>
        <dbReference type="Proteomes" id="UP000597762"/>
    </source>
</evidence>
<accession>A0A812AXD0</accession>
<feature type="transmembrane region" description="Helical" evidence="1">
    <location>
        <begin position="61"/>
        <end position="82"/>
    </location>
</feature>
<keyword evidence="1" id="KW-0472">Membrane</keyword>
<protein>
    <submittedName>
        <fullName evidence="2">Uncharacterized protein</fullName>
    </submittedName>
</protein>
<gene>
    <name evidence="2" type="ORF">SPHA_5519</name>
</gene>
<dbReference type="AlphaFoldDB" id="A0A812AXD0"/>
<proteinExistence type="predicted"/>
<evidence type="ECO:0000256" key="1">
    <source>
        <dbReference type="SAM" id="Phobius"/>
    </source>
</evidence>
<feature type="transmembrane region" description="Helical" evidence="1">
    <location>
        <begin position="129"/>
        <end position="155"/>
    </location>
</feature>
<keyword evidence="3" id="KW-1185">Reference proteome</keyword>
<feature type="transmembrane region" description="Helical" evidence="1">
    <location>
        <begin position="286"/>
        <end position="308"/>
    </location>
</feature>
<comment type="caution">
    <text evidence="2">The sequence shown here is derived from an EMBL/GenBank/DDBJ whole genome shotgun (WGS) entry which is preliminary data.</text>
</comment>
<dbReference type="Proteomes" id="UP000597762">
    <property type="component" value="Unassembled WGS sequence"/>
</dbReference>
<reference evidence="2" key="1">
    <citation type="submission" date="2021-01" db="EMBL/GenBank/DDBJ databases">
        <authorList>
            <person name="Li R."/>
            <person name="Bekaert M."/>
        </authorList>
    </citation>
    <scope>NUCLEOTIDE SEQUENCE</scope>
    <source>
        <strain evidence="2">Farmed</strain>
    </source>
</reference>
<keyword evidence="1" id="KW-0812">Transmembrane</keyword>
<feature type="transmembrane region" description="Helical" evidence="1">
    <location>
        <begin position="102"/>
        <end position="123"/>
    </location>
</feature>
<organism evidence="2 3">
    <name type="scientific">Acanthosepion pharaonis</name>
    <name type="common">Pharaoh cuttlefish</name>
    <name type="synonym">Sepia pharaonis</name>
    <dbReference type="NCBI Taxonomy" id="158019"/>
    <lineage>
        <taxon>Eukaryota</taxon>
        <taxon>Metazoa</taxon>
        <taxon>Spiralia</taxon>
        <taxon>Lophotrochozoa</taxon>
        <taxon>Mollusca</taxon>
        <taxon>Cephalopoda</taxon>
        <taxon>Coleoidea</taxon>
        <taxon>Decapodiformes</taxon>
        <taxon>Sepiida</taxon>
        <taxon>Sepiina</taxon>
        <taxon>Sepiidae</taxon>
        <taxon>Acanthosepion</taxon>
    </lineage>
</organism>
<name>A0A812AXD0_ACAPH</name>
<feature type="transmembrane region" description="Helical" evidence="1">
    <location>
        <begin position="245"/>
        <end position="266"/>
    </location>
</feature>
<keyword evidence="1" id="KW-1133">Transmembrane helix</keyword>
<evidence type="ECO:0000313" key="2">
    <source>
        <dbReference type="EMBL" id="CAE1158172.1"/>
    </source>
</evidence>
<sequence>MTAATRDWRDTDILNCMEAISLTCCAPSSDQHPSIPTHISITNSLYSCPLFSFIPFAPSTFIHSFLPFFFSLPQSVYLFPLFIRQHKRQAKSHNDPKVLSSFLPHFHLPSFFFIYSLIIPLSLRIYRFVYFYHILISHFVLFHLHFSFFLTLFFIHSFFFLFLSYFTQCIDYLSLSLSLSLFLPFNFPHVSLSLFLPFNFSSLSLYLFLLIPPPSLSLSLFLPFNFSRVRKCIHFYLFILNNLNFLIMSFTRSYLIFLYFSSFFYSLEFSSAYSHFFHSFLRISSFIRSFPFSLSSFLLLFISFLNTATQKTNKEQQRS</sequence>
<dbReference type="EMBL" id="CAHIKZ030000182">
    <property type="protein sequence ID" value="CAE1158172.1"/>
    <property type="molecule type" value="Genomic_DNA"/>
</dbReference>